<dbReference type="RefSeq" id="WP_127725122.1">
    <property type="nucleotide sequence ID" value="NZ_RLIH01000015.1"/>
</dbReference>
<sequence length="431" mass="50393">MNKKRNLILLLLVILVSFMLFKRSPAYNIPKLDPLDLSEEKQLTSEEYIEDFNYMFEVLKKHYPYFEVNRELNALDFTKYYDLYKSKIEKCENDNDFINALNSILSELNNGHTNVLKRNFVFTAYINYYNLPENDWRHKMSEVFEKEKVRRRYNITTEELKDFNKQNYSSSTEMESNLIAEDIINGQVGYLYIKQMISADEENKNFKLDKDIINNYLENIKDYKALIIDIRGNKGGDSAYWSKFLLPKLLKNPVSTKNYIFLKDGPLFKSLTSSMKNVEDLTTFNFPENTLKYLDGFKYYYESVFTLEPLKESINFSGNLYLLVDRRVYSSSEKLASFCKETGIAILVGEKTGGDGIGDDPFIFDLPNSGLLIRFPKEMGITESGSINELDKTIPQYIVEPINRVFLQDGKLNYENDKCIKKVLELENINM</sequence>
<evidence type="ECO:0000259" key="1">
    <source>
        <dbReference type="Pfam" id="PF03572"/>
    </source>
</evidence>
<evidence type="ECO:0000313" key="3">
    <source>
        <dbReference type="Proteomes" id="UP000288812"/>
    </source>
</evidence>
<comment type="caution">
    <text evidence="2">The sequence shown here is derived from an EMBL/GenBank/DDBJ whole genome shotgun (WGS) entry which is preliminary data.</text>
</comment>
<dbReference type="PANTHER" id="PTHR11261">
    <property type="entry name" value="INTERPHOTORECEPTOR RETINOID-BINDING PROTEIN"/>
    <property type="match status" value="1"/>
</dbReference>
<dbReference type="Pfam" id="PF03572">
    <property type="entry name" value="Peptidase_S41"/>
    <property type="match status" value="1"/>
</dbReference>
<gene>
    <name evidence="2" type="ORF">EF514_09055</name>
</gene>
<reference evidence="2 3" key="1">
    <citation type="submission" date="2018-11" db="EMBL/GenBank/DDBJ databases">
        <title>Genome sequencing and assembly of Anaerosphaera sp. nov., GS7-6-2.</title>
        <authorList>
            <person name="Rettenmaier R."/>
            <person name="Liebl W."/>
            <person name="Zverlov V."/>
        </authorList>
    </citation>
    <scope>NUCLEOTIDE SEQUENCE [LARGE SCALE GENOMIC DNA]</scope>
    <source>
        <strain evidence="2 3">GS7-6-2</strain>
    </source>
</reference>
<dbReference type="SUPFAM" id="SSF52096">
    <property type="entry name" value="ClpP/crotonase"/>
    <property type="match status" value="1"/>
</dbReference>
<feature type="domain" description="Tail specific protease" evidence="1">
    <location>
        <begin position="188"/>
        <end position="387"/>
    </location>
</feature>
<dbReference type="PANTHER" id="PTHR11261:SF3">
    <property type="entry name" value="RETINOL-BINDING PROTEIN 3"/>
    <property type="match status" value="1"/>
</dbReference>
<dbReference type="AlphaFoldDB" id="A0A437S508"/>
<dbReference type="InterPro" id="IPR005151">
    <property type="entry name" value="Tail-specific_protease"/>
</dbReference>
<dbReference type="EMBL" id="RLIH01000015">
    <property type="protein sequence ID" value="RVU54122.1"/>
    <property type="molecule type" value="Genomic_DNA"/>
</dbReference>
<dbReference type="OrthoDB" id="1653205at2"/>
<dbReference type="InterPro" id="IPR029045">
    <property type="entry name" value="ClpP/crotonase-like_dom_sf"/>
</dbReference>
<name>A0A437S508_9FIRM</name>
<dbReference type="Proteomes" id="UP000288812">
    <property type="component" value="Unassembled WGS sequence"/>
</dbReference>
<evidence type="ECO:0000313" key="2">
    <source>
        <dbReference type="EMBL" id="RVU54122.1"/>
    </source>
</evidence>
<proteinExistence type="predicted"/>
<protein>
    <submittedName>
        <fullName evidence="2">Peptidase S41</fullName>
    </submittedName>
</protein>
<organism evidence="2 3">
    <name type="scientific">Anaerosphaera multitolerans</name>
    <dbReference type="NCBI Taxonomy" id="2487351"/>
    <lineage>
        <taxon>Bacteria</taxon>
        <taxon>Bacillati</taxon>
        <taxon>Bacillota</taxon>
        <taxon>Tissierellia</taxon>
        <taxon>Tissierellales</taxon>
        <taxon>Peptoniphilaceae</taxon>
        <taxon>Anaerosphaera</taxon>
    </lineage>
</organism>
<accession>A0A437S508</accession>
<keyword evidence="3" id="KW-1185">Reference proteome</keyword>
<dbReference type="GO" id="GO:0008236">
    <property type="term" value="F:serine-type peptidase activity"/>
    <property type="evidence" value="ECO:0007669"/>
    <property type="project" value="InterPro"/>
</dbReference>
<dbReference type="GO" id="GO:0006508">
    <property type="term" value="P:proteolysis"/>
    <property type="evidence" value="ECO:0007669"/>
    <property type="project" value="InterPro"/>
</dbReference>
<dbReference type="Gene3D" id="3.30.750.44">
    <property type="match status" value="1"/>
</dbReference>
<dbReference type="Gene3D" id="3.90.226.10">
    <property type="entry name" value="2-enoyl-CoA Hydratase, Chain A, domain 1"/>
    <property type="match status" value="1"/>
</dbReference>